<reference evidence="7" key="1">
    <citation type="journal article" date="2019" name="Int. J. Syst. Evol. Microbiol.">
        <title>The Global Catalogue of Microorganisms (GCM) 10K type strain sequencing project: providing services to taxonomists for standard genome sequencing and annotation.</title>
        <authorList>
            <consortium name="The Broad Institute Genomics Platform"/>
            <consortium name="The Broad Institute Genome Sequencing Center for Infectious Disease"/>
            <person name="Wu L."/>
            <person name="Ma J."/>
        </authorList>
    </citation>
    <scope>NUCLEOTIDE SEQUENCE [LARGE SCALE GENOMIC DNA]</scope>
    <source>
        <strain evidence="7">JCM 9377</strain>
    </source>
</reference>
<dbReference type="Proteomes" id="UP001501237">
    <property type="component" value="Unassembled WGS sequence"/>
</dbReference>
<evidence type="ECO:0000313" key="6">
    <source>
        <dbReference type="EMBL" id="GAA3199257.1"/>
    </source>
</evidence>
<gene>
    <name evidence="6" type="ORF">GCM10010468_11350</name>
</gene>
<dbReference type="PROSITE" id="PS51918">
    <property type="entry name" value="RADICAL_SAM"/>
    <property type="match status" value="1"/>
</dbReference>
<evidence type="ECO:0000256" key="3">
    <source>
        <dbReference type="ARBA" id="ARBA00023004"/>
    </source>
</evidence>
<feature type="domain" description="Radical SAM core" evidence="5">
    <location>
        <begin position="18"/>
        <end position="264"/>
    </location>
</feature>
<dbReference type="Gene3D" id="3.20.20.70">
    <property type="entry name" value="Aldolase class I"/>
    <property type="match status" value="1"/>
</dbReference>
<name>A0ABP6Q0Q5_9ACTN</name>
<evidence type="ECO:0000259" key="5">
    <source>
        <dbReference type="PROSITE" id="PS51918"/>
    </source>
</evidence>
<keyword evidence="3" id="KW-0408">Iron</keyword>
<dbReference type="CDD" id="cd01335">
    <property type="entry name" value="Radical_SAM"/>
    <property type="match status" value="1"/>
</dbReference>
<organism evidence="6 7">
    <name type="scientific">Actinocorallia longicatena</name>
    <dbReference type="NCBI Taxonomy" id="111803"/>
    <lineage>
        <taxon>Bacteria</taxon>
        <taxon>Bacillati</taxon>
        <taxon>Actinomycetota</taxon>
        <taxon>Actinomycetes</taxon>
        <taxon>Streptosporangiales</taxon>
        <taxon>Thermomonosporaceae</taxon>
        <taxon>Actinocorallia</taxon>
    </lineage>
</organism>
<evidence type="ECO:0000313" key="7">
    <source>
        <dbReference type="Proteomes" id="UP001501237"/>
    </source>
</evidence>
<dbReference type="InterPro" id="IPR058240">
    <property type="entry name" value="rSAM_sf"/>
</dbReference>
<sequence length="390" mass="41805">MEATIVRDAGSAEAEWRPVPFRQFVLKIHSRCDLACSHCYMYTAADQGWRDQPRVMSPRTVAATAARIGEHIAAHGLTGVRVILHGGEPLLAGGERIAEVVRSVRENAGAPVSFHLQTNGTLLTGPLLDTLDDLDVRIGVSLDGDAAAHDRLRRHADGRGSHARVAEGIALLNGRHRRLFGGLLCTVDLRNDPVAVYEALLAHDPPEIDFLLPHGTWSAPPPGLPSAGTPYAAWLLRAFDAWRTRPVTEVRMFRDLLHLLLGGRTSTEGLGLAPVAVAVVETDGSIEQSDILKIAFQGASGTGLHVATDPFDAALPLPSVRARQTGLGALCEQCRACPVVRVCGGGLYAHRYRAGSGFANPSVYCDDLYALITSVRGRLTDDLTRIGSHA</sequence>
<dbReference type="InterPro" id="IPR013785">
    <property type="entry name" value="Aldolase_TIM"/>
</dbReference>
<protein>
    <submittedName>
        <fullName evidence="6">FxsB family radical SAM/SPASM domain protein</fullName>
    </submittedName>
</protein>
<dbReference type="RefSeq" id="WP_344822934.1">
    <property type="nucleotide sequence ID" value="NZ_BAAAUV010000003.1"/>
</dbReference>
<dbReference type="SUPFAM" id="SSF102114">
    <property type="entry name" value="Radical SAM enzymes"/>
    <property type="match status" value="1"/>
</dbReference>
<dbReference type="InterPro" id="IPR026335">
    <property type="entry name" value="rSAM_SPASM_FxsB"/>
</dbReference>
<comment type="caution">
    <text evidence="6">The sequence shown here is derived from an EMBL/GenBank/DDBJ whole genome shotgun (WGS) entry which is preliminary data.</text>
</comment>
<proteinExistence type="predicted"/>
<dbReference type="SFLD" id="SFLDG01072">
    <property type="entry name" value="dehydrogenase_like"/>
    <property type="match status" value="1"/>
</dbReference>
<evidence type="ECO:0000256" key="4">
    <source>
        <dbReference type="ARBA" id="ARBA00023014"/>
    </source>
</evidence>
<dbReference type="PANTHER" id="PTHR43273">
    <property type="entry name" value="ANAEROBIC SULFATASE-MATURATING ENZYME HOMOLOG ASLB-RELATED"/>
    <property type="match status" value="1"/>
</dbReference>
<dbReference type="SFLD" id="SFLDG01067">
    <property type="entry name" value="SPASM/twitch_domain_containing"/>
    <property type="match status" value="1"/>
</dbReference>
<evidence type="ECO:0000256" key="1">
    <source>
        <dbReference type="ARBA" id="ARBA00022691"/>
    </source>
</evidence>
<dbReference type="SFLD" id="SFLDG01386">
    <property type="entry name" value="main_SPASM_domain-containing"/>
    <property type="match status" value="1"/>
</dbReference>
<dbReference type="PANTHER" id="PTHR43273:SF8">
    <property type="entry name" value="RADICAL SAM DOMAIN PROTEIN"/>
    <property type="match status" value="1"/>
</dbReference>
<dbReference type="InterPro" id="IPR007197">
    <property type="entry name" value="rSAM"/>
</dbReference>
<keyword evidence="4" id="KW-0411">Iron-sulfur</keyword>
<dbReference type="InterPro" id="IPR023867">
    <property type="entry name" value="Sulphatase_maturase_rSAM"/>
</dbReference>
<evidence type="ECO:0000256" key="2">
    <source>
        <dbReference type="ARBA" id="ARBA00022723"/>
    </source>
</evidence>
<dbReference type="EMBL" id="BAAAUV010000003">
    <property type="protein sequence ID" value="GAA3199257.1"/>
    <property type="molecule type" value="Genomic_DNA"/>
</dbReference>
<dbReference type="Pfam" id="PF04055">
    <property type="entry name" value="Radical_SAM"/>
    <property type="match status" value="1"/>
</dbReference>
<accession>A0ABP6Q0Q5</accession>
<dbReference type="SFLD" id="SFLDS00029">
    <property type="entry name" value="Radical_SAM"/>
    <property type="match status" value="1"/>
</dbReference>
<keyword evidence="1" id="KW-0949">S-adenosyl-L-methionine</keyword>
<keyword evidence="7" id="KW-1185">Reference proteome</keyword>
<keyword evidence="2" id="KW-0479">Metal-binding</keyword>
<dbReference type="NCBIfam" id="TIGR04269">
    <property type="entry name" value="SAM_SPASM_FxsB"/>
    <property type="match status" value="1"/>
</dbReference>